<accession>A0ABT0ULH5</accession>
<name>A0ABT0ULH5_9ACTN</name>
<reference evidence="2" key="1">
    <citation type="submission" date="2022-06" db="EMBL/GenBank/DDBJ databases">
        <title>Genome public.</title>
        <authorList>
            <person name="Sun Q."/>
        </authorList>
    </citation>
    <scope>NUCLEOTIDE SEQUENCE</scope>
    <source>
        <strain evidence="2">CWNU-1</strain>
    </source>
</reference>
<keyword evidence="1" id="KW-1133">Transmembrane helix</keyword>
<feature type="transmembrane region" description="Helical" evidence="1">
    <location>
        <begin position="147"/>
        <end position="170"/>
    </location>
</feature>
<feature type="transmembrane region" description="Helical" evidence="1">
    <location>
        <begin position="57"/>
        <end position="80"/>
    </location>
</feature>
<dbReference type="Proteomes" id="UP001431429">
    <property type="component" value="Unassembled WGS sequence"/>
</dbReference>
<gene>
    <name evidence="2" type="ORF">NBG84_14390</name>
</gene>
<comment type="caution">
    <text evidence="2">The sequence shown here is derived from an EMBL/GenBank/DDBJ whole genome shotgun (WGS) entry which is preliminary data.</text>
</comment>
<keyword evidence="3" id="KW-1185">Reference proteome</keyword>
<feature type="transmembrane region" description="Helical" evidence="1">
    <location>
        <begin position="101"/>
        <end position="127"/>
    </location>
</feature>
<proteinExistence type="predicted"/>
<dbReference type="Pfam" id="PF12679">
    <property type="entry name" value="ABC2_membrane_2"/>
    <property type="match status" value="1"/>
</dbReference>
<keyword evidence="1" id="KW-0812">Transmembrane</keyword>
<feature type="transmembrane region" description="Helical" evidence="1">
    <location>
        <begin position="25"/>
        <end position="45"/>
    </location>
</feature>
<evidence type="ECO:0000256" key="1">
    <source>
        <dbReference type="SAM" id="Phobius"/>
    </source>
</evidence>
<evidence type="ECO:0000313" key="3">
    <source>
        <dbReference type="Proteomes" id="UP001431429"/>
    </source>
</evidence>
<dbReference type="RefSeq" id="WP_250919815.1">
    <property type="nucleotide sequence ID" value="NZ_JAMQAW010000011.1"/>
</dbReference>
<dbReference type="PANTHER" id="PTHR37305:SF1">
    <property type="entry name" value="MEMBRANE PROTEIN"/>
    <property type="match status" value="1"/>
</dbReference>
<dbReference type="PANTHER" id="PTHR37305">
    <property type="entry name" value="INTEGRAL MEMBRANE PROTEIN-RELATED"/>
    <property type="match status" value="1"/>
</dbReference>
<dbReference type="EMBL" id="JAMQAW010000011">
    <property type="protein sequence ID" value="MCM2389467.1"/>
    <property type="molecule type" value="Genomic_DNA"/>
</dbReference>
<sequence length="257" mass="26877">MTSNTPRAVFAAEWTKMWSIRSTSLTLLLTLVLSTGVSTLIGFSYRDSLEDVINFDSLFVGLYGVTLGQLALVVFGVLIVGSEYSSGSIRASLAAVPQRGLFFSGKILAGTLVALVCSMCTVIVTFISAQAAFGPHGTTLSRDDVPIALVGAVVYLTLICGFSMGVATIVRSSAISLGVLLPLLFLGSQGLGNIPALKPVLQYLPDQAGMELMRIASPPDDTSVGPDYGPGIALVILSAWTAAALIGGYLVLRRRDA</sequence>
<feature type="transmembrane region" description="Helical" evidence="1">
    <location>
        <begin position="177"/>
        <end position="197"/>
    </location>
</feature>
<keyword evidence="1" id="KW-0472">Membrane</keyword>
<feature type="transmembrane region" description="Helical" evidence="1">
    <location>
        <begin position="228"/>
        <end position="252"/>
    </location>
</feature>
<protein>
    <submittedName>
        <fullName evidence="2">ABC transporter permease</fullName>
    </submittedName>
</protein>
<organism evidence="2 3">
    <name type="scientific">Streptomyces albipurpureus</name>
    <dbReference type="NCBI Taxonomy" id="2897419"/>
    <lineage>
        <taxon>Bacteria</taxon>
        <taxon>Bacillati</taxon>
        <taxon>Actinomycetota</taxon>
        <taxon>Actinomycetes</taxon>
        <taxon>Kitasatosporales</taxon>
        <taxon>Streptomycetaceae</taxon>
        <taxon>Streptomyces</taxon>
    </lineage>
</organism>
<evidence type="ECO:0000313" key="2">
    <source>
        <dbReference type="EMBL" id="MCM2389467.1"/>
    </source>
</evidence>